<gene>
    <name evidence="1" type="ORF">PBAT_24475</name>
</gene>
<evidence type="ECO:0000313" key="2">
    <source>
        <dbReference type="Proteomes" id="UP000077355"/>
    </source>
</evidence>
<name>A0A162M9E2_9BACL</name>
<protein>
    <submittedName>
        <fullName evidence="1">Uncharacterized protein</fullName>
    </submittedName>
</protein>
<comment type="caution">
    <text evidence="1">The sequence shown here is derived from an EMBL/GenBank/DDBJ whole genome shotgun (WGS) entry which is preliminary data.</text>
</comment>
<organism evidence="1 2">
    <name type="scientific">Paenibacillus antarcticus</name>
    <dbReference type="NCBI Taxonomy" id="253703"/>
    <lineage>
        <taxon>Bacteria</taxon>
        <taxon>Bacillati</taxon>
        <taxon>Bacillota</taxon>
        <taxon>Bacilli</taxon>
        <taxon>Bacillales</taxon>
        <taxon>Paenibacillaceae</taxon>
        <taxon>Paenibacillus</taxon>
    </lineage>
</organism>
<dbReference type="AlphaFoldDB" id="A0A162M9E2"/>
<evidence type="ECO:0000313" key="1">
    <source>
        <dbReference type="EMBL" id="OAB40453.1"/>
    </source>
</evidence>
<keyword evidence="2" id="KW-1185">Reference proteome</keyword>
<reference evidence="1 2" key="1">
    <citation type="submission" date="2016-03" db="EMBL/GenBank/DDBJ databases">
        <title>Draft genome sequence of Paenibacillus antarcticus CECT 5836.</title>
        <authorList>
            <person name="Shin S.-K."/>
            <person name="Yi H."/>
        </authorList>
    </citation>
    <scope>NUCLEOTIDE SEQUENCE [LARGE SCALE GENOMIC DNA]</scope>
    <source>
        <strain evidence="1 2">CECT 5836</strain>
    </source>
</reference>
<dbReference type="Proteomes" id="UP000077355">
    <property type="component" value="Unassembled WGS sequence"/>
</dbReference>
<sequence>MTNQLSKVGILFAVNSDTKYYDRHNNTWVKELLPVFKTIFNRHLLISTILNGMNNNFSINLIGW</sequence>
<proteinExistence type="predicted"/>
<accession>A0A162M9E2</accession>
<dbReference type="EMBL" id="LVJI01000054">
    <property type="protein sequence ID" value="OAB40453.1"/>
    <property type="molecule type" value="Genomic_DNA"/>
</dbReference>